<dbReference type="RefSeq" id="WP_309939190.1">
    <property type="nucleotide sequence ID" value="NZ_AP025305.1"/>
</dbReference>
<accession>A0AAE3XMV7</accession>
<reference evidence="2" key="1">
    <citation type="submission" date="2023-07" db="EMBL/GenBank/DDBJ databases">
        <title>Genomic Encyclopedia of Type Strains, Phase IV (KMG-IV): sequencing the most valuable type-strain genomes for metagenomic binning, comparative biology and taxonomic classification.</title>
        <authorList>
            <person name="Goeker M."/>
        </authorList>
    </citation>
    <scope>NUCLEOTIDE SEQUENCE</scope>
    <source>
        <strain evidence="2">DSM 26174</strain>
    </source>
</reference>
<dbReference type="EMBL" id="JAVDQD010000003">
    <property type="protein sequence ID" value="MDR6239508.1"/>
    <property type="molecule type" value="Genomic_DNA"/>
</dbReference>
<evidence type="ECO:0000259" key="1">
    <source>
        <dbReference type="Pfam" id="PF05368"/>
    </source>
</evidence>
<evidence type="ECO:0000313" key="2">
    <source>
        <dbReference type="EMBL" id="MDR6239508.1"/>
    </source>
</evidence>
<sequence length="293" mass="32835">MKKLTIIGATGSLGLPITKQLSQKGIQVKAVVRDVESAKKKLPKGVEVVYGDVSDKASLASALIGSETIYLNLNTTNWNESAPFQPEREGIINVIDTGKVLGVKHIMQIVGIDLSHPEFATKGMEYKTNRIRKPAIEHLKNSGIHYTYFHCSVFLDSFPTFIQDEDFGIIGDHKHPVYFTNTTDLAENISNAIGNEKAYNRSFTVQGTEGISFPEAAKRFASVYNPKIQVSEYPMETIKHLGLPSKEYEEFMEHMLSYVEQLKEEQVSETTWEILGKPSLSIEEFTRSLIEKS</sequence>
<keyword evidence="3" id="KW-1185">Reference proteome</keyword>
<comment type="caution">
    <text evidence="2">The sequence shown here is derived from an EMBL/GenBank/DDBJ whole genome shotgun (WGS) entry which is preliminary data.</text>
</comment>
<dbReference type="SUPFAM" id="SSF51735">
    <property type="entry name" value="NAD(P)-binding Rossmann-fold domains"/>
    <property type="match status" value="1"/>
</dbReference>
<dbReference type="AlphaFoldDB" id="A0AAE3XMV7"/>
<organism evidence="2 3">
    <name type="scientific">Aureibacter tunicatorum</name>
    <dbReference type="NCBI Taxonomy" id="866807"/>
    <lineage>
        <taxon>Bacteria</taxon>
        <taxon>Pseudomonadati</taxon>
        <taxon>Bacteroidota</taxon>
        <taxon>Cytophagia</taxon>
        <taxon>Cytophagales</taxon>
        <taxon>Persicobacteraceae</taxon>
        <taxon>Aureibacter</taxon>
    </lineage>
</organism>
<dbReference type="PANTHER" id="PTHR43162">
    <property type="match status" value="1"/>
</dbReference>
<protein>
    <submittedName>
        <fullName evidence="2">Uncharacterized protein YbjT (DUF2867 family)</fullName>
    </submittedName>
</protein>
<feature type="domain" description="NmrA-like" evidence="1">
    <location>
        <begin position="2"/>
        <end position="268"/>
    </location>
</feature>
<dbReference type="Pfam" id="PF05368">
    <property type="entry name" value="NmrA"/>
    <property type="match status" value="1"/>
</dbReference>
<dbReference type="InterPro" id="IPR008030">
    <property type="entry name" value="NmrA-like"/>
</dbReference>
<evidence type="ECO:0000313" key="3">
    <source>
        <dbReference type="Proteomes" id="UP001185092"/>
    </source>
</evidence>
<dbReference type="Gene3D" id="3.40.50.720">
    <property type="entry name" value="NAD(P)-binding Rossmann-like Domain"/>
    <property type="match status" value="1"/>
</dbReference>
<dbReference type="Proteomes" id="UP001185092">
    <property type="component" value="Unassembled WGS sequence"/>
</dbReference>
<name>A0AAE3XMV7_9BACT</name>
<dbReference type="InterPro" id="IPR051604">
    <property type="entry name" value="Ergot_Alk_Oxidoreductase"/>
</dbReference>
<dbReference type="PANTHER" id="PTHR43162:SF1">
    <property type="entry name" value="PRESTALK A DIFFERENTIATION PROTEIN A"/>
    <property type="match status" value="1"/>
</dbReference>
<dbReference type="InterPro" id="IPR036291">
    <property type="entry name" value="NAD(P)-bd_dom_sf"/>
</dbReference>
<proteinExistence type="predicted"/>
<gene>
    <name evidence="2" type="ORF">HNQ88_002556</name>
</gene>